<dbReference type="PANTHER" id="PTHR16058:SF4">
    <property type="entry name" value="DOUBLE ZINC RIBBON AND ANKYRIN REPEAT-CONTAINING PROTEIN 1"/>
    <property type="match status" value="1"/>
</dbReference>
<accession>A0A3Q2HMT1</accession>
<dbReference type="ExpressionAtlas" id="A0A3Q2HMT1">
    <property type="expression patterns" value="baseline"/>
</dbReference>
<dbReference type="Ensembl" id="ENSECAT00000055942.3">
    <property type="protein sequence ID" value="ENSECAP00000035318.3"/>
    <property type="gene ID" value="ENSECAG00000017081.4"/>
</dbReference>
<protein>
    <submittedName>
        <fullName evidence="2">Double zinc ribbon and ankyrin repeat domains 1</fullName>
    </submittedName>
</protein>
<dbReference type="Pfam" id="PF13287">
    <property type="entry name" value="Fn3_assoc"/>
    <property type="match status" value="1"/>
</dbReference>
<name>A0A3Q2HMT1_HORSE</name>
<keyword evidence="3" id="KW-1185">Reference proteome</keyword>
<reference evidence="2" key="3">
    <citation type="submission" date="2025-09" db="UniProtKB">
        <authorList>
            <consortium name="Ensembl"/>
        </authorList>
    </citation>
    <scope>IDENTIFICATION</scope>
    <source>
        <strain evidence="2">Thoroughbred</strain>
    </source>
</reference>
<evidence type="ECO:0000313" key="2">
    <source>
        <dbReference type="Ensembl" id="ENSECAP00000035318.3"/>
    </source>
</evidence>
<organism evidence="2 3">
    <name type="scientific">Equus caballus</name>
    <name type="common">Horse</name>
    <dbReference type="NCBI Taxonomy" id="9796"/>
    <lineage>
        <taxon>Eukaryota</taxon>
        <taxon>Metazoa</taxon>
        <taxon>Chordata</taxon>
        <taxon>Craniata</taxon>
        <taxon>Vertebrata</taxon>
        <taxon>Euteleostomi</taxon>
        <taxon>Mammalia</taxon>
        <taxon>Eutheria</taxon>
        <taxon>Laurasiatheria</taxon>
        <taxon>Perissodactyla</taxon>
        <taxon>Equidae</taxon>
        <taxon>Equus</taxon>
    </lineage>
</organism>
<reference evidence="2" key="2">
    <citation type="submission" date="2025-08" db="UniProtKB">
        <authorList>
            <consortium name="Ensembl"/>
        </authorList>
    </citation>
    <scope>IDENTIFICATION</scope>
    <source>
        <strain evidence="2">Thoroughbred</strain>
    </source>
</reference>
<dbReference type="VGNC" id="VGNC:17380">
    <property type="gene designation" value="DZANK1"/>
</dbReference>
<reference evidence="2 3" key="1">
    <citation type="journal article" date="2009" name="Science">
        <title>Genome sequence, comparative analysis, and population genetics of the domestic horse.</title>
        <authorList>
            <consortium name="Broad Institute Genome Sequencing Platform"/>
            <consortium name="Broad Institute Whole Genome Assembly Team"/>
            <person name="Wade C.M."/>
            <person name="Giulotto E."/>
            <person name="Sigurdsson S."/>
            <person name="Zoli M."/>
            <person name="Gnerre S."/>
            <person name="Imsland F."/>
            <person name="Lear T.L."/>
            <person name="Adelson D.L."/>
            <person name="Bailey E."/>
            <person name="Bellone R.R."/>
            <person name="Bloecker H."/>
            <person name="Distl O."/>
            <person name="Edgar R.C."/>
            <person name="Garber M."/>
            <person name="Leeb T."/>
            <person name="Mauceli E."/>
            <person name="MacLeod J.N."/>
            <person name="Penedo M.C.T."/>
            <person name="Raison J.M."/>
            <person name="Sharpe T."/>
            <person name="Vogel J."/>
            <person name="Andersson L."/>
            <person name="Antczak D.F."/>
            <person name="Biagi T."/>
            <person name="Binns M.M."/>
            <person name="Chowdhary B.P."/>
            <person name="Coleman S.J."/>
            <person name="Della Valle G."/>
            <person name="Fryc S."/>
            <person name="Guerin G."/>
            <person name="Hasegawa T."/>
            <person name="Hill E.W."/>
            <person name="Jurka J."/>
            <person name="Kiialainen A."/>
            <person name="Lindgren G."/>
            <person name="Liu J."/>
            <person name="Magnani E."/>
            <person name="Mickelson J.R."/>
            <person name="Murray J."/>
            <person name="Nergadze S.G."/>
            <person name="Onofrio R."/>
            <person name="Pedroni S."/>
            <person name="Piras M.F."/>
            <person name="Raudsepp T."/>
            <person name="Rocchi M."/>
            <person name="Roeed K.H."/>
            <person name="Ryder O.A."/>
            <person name="Searle S."/>
            <person name="Skow L."/>
            <person name="Swinburne J.E."/>
            <person name="Syvaenen A.C."/>
            <person name="Tozaki T."/>
            <person name="Valberg S.J."/>
            <person name="Vaudin M."/>
            <person name="White J.R."/>
            <person name="Zody M.C."/>
            <person name="Lander E.S."/>
            <person name="Lindblad-Toh K."/>
        </authorList>
    </citation>
    <scope>NUCLEOTIDE SEQUENCE [LARGE SCALE GENOMIC DNA]</scope>
    <source>
        <strain evidence="2 3">Thoroughbred</strain>
    </source>
</reference>
<dbReference type="InterPro" id="IPR026876">
    <property type="entry name" value="Fn3_assoc_repeat"/>
</dbReference>
<dbReference type="Bgee" id="ENSECAG00000017081">
    <property type="expression patterns" value="Expressed in oviduct epithelium and 19 other cell types or tissues"/>
</dbReference>
<feature type="region of interest" description="Disordered" evidence="1">
    <location>
        <begin position="363"/>
        <end position="389"/>
    </location>
</feature>
<gene>
    <name evidence="2 4" type="primary">DZANK1</name>
</gene>
<dbReference type="InterPro" id="IPR052481">
    <property type="entry name" value="DZAN1"/>
</dbReference>
<dbReference type="Proteomes" id="UP000002281">
    <property type="component" value="Chromosome 22"/>
</dbReference>
<evidence type="ECO:0000256" key="1">
    <source>
        <dbReference type="SAM" id="MobiDB-lite"/>
    </source>
</evidence>
<dbReference type="GeneTree" id="ENSGT00390000000549"/>
<evidence type="ECO:0000313" key="3">
    <source>
        <dbReference type="Proteomes" id="UP000002281"/>
    </source>
</evidence>
<proteinExistence type="predicted"/>
<sequence length="640" mass="70014">MTAGSVCVPQIIPLRVPQPGKANHEIDNNTLVEMRSDTPDVNIYYTLDGSKPEFLKRIGYGENNTFKYTKPITLPDGKIQVKAIAVANDCRQSGIVTKVFQVDCEPPNTVSLEDSVENVLKDSSKQELKNGFVGSKLRKKYKNAENKLGWNVNLRKFPDLNGGEKTDPKAWKDLRFSESPLETPAYREESGSSPHFHHSQFPSFAHIIGQKSLTSTEIMRIQRETDFLKCAHCLAPRPSDPFARFCQECGSPVPAIFGCRLPPPEGAQSMCSGAKAPPPPTQKGESVSCPTCGRRSRREARCCDWHGATPGIPACYSVCPKCEASNHPSARFCGSCGIYVKSSTRLSVDSHLALAAGEPGPFAEPRSAWQSPNVSLPKPDAGTKKDVGTQTTGLFYPSGKLLAKKELEMASQKQRQEKMSDHRPLLTAVSPGRGYWRKQLDHISAHLRSYAQNNPEFRALIAEPRMGKLISATVHEDGYEVSIRLNYVQVSNKNLNLNKAVNFSDHLLSSVTEAGNGLFGSRSSSGELYPSSDFKTIDQEYTDLARMAENCLKFASPTQMSDVSLPGISLLWLPQAGVRLWKSFTEPGEINLGGCSLGPKACSPFYSPASHPSSGFRTERSGSGVLPASFNQIEIAVKAV</sequence>
<dbReference type="PANTHER" id="PTHR16058">
    <property type="entry name" value="DOUBLE ZINC RIBBON AND ANKYRIN REPEAT-CONTAINING PROTEIN 1"/>
    <property type="match status" value="1"/>
</dbReference>
<dbReference type="AlphaFoldDB" id="A0A3Q2HMT1"/>
<evidence type="ECO:0000313" key="4">
    <source>
        <dbReference type="VGNC" id="VGNC:17380"/>
    </source>
</evidence>